<evidence type="ECO:0000256" key="1">
    <source>
        <dbReference type="SAM" id="MobiDB-lite"/>
    </source>
</evidence>
<dbReference type="AlphaFoldDB" id="A0A6P8J198"/>
<dbReference type="Proteomes" id="UP000515163">
    <property type="component" value="Unplaced"/>
</dbReference>
<dbReference type="Gene3D" id="3.90.1750.10">
    <property type="entry name" value="Hect, E3 ligase catalytic domains"/>
    <property type="match status" value="1"/>
</dbReference>
<keyword evidence="2" id="KW-1185">Reference proteome</keyword>
<dbReference type="KEGG" id="aten:116307286"/>
<dbReference type="InterPro" id="IPR035983">
    <property type="entry name" value="Hect_E3_ubiquitin_ligase"/>
</dbReference>
<accession>A0A6P8J198</accession>
<gene>
    <name evidence="3" type="primary">LOC116307286</name>
</gene>
<name>A0A6P8J198_ACTTE</name>
<sequence length="588" mass="64666">MLKFVCLASKDADHPPTTVKQRTVLSNAGLGDGSISFPQDGTSVYGGIMDKYPKLKSVGGFDLLLYQRGGGEDSGFHQILPPHTPEHLKELCGQAKIYIRPVQQDIALDDAAKLDTEKIQNDIPLIECFTCGDHIPMTEIHTHKESHQQVAKPIQEKQTTMEMFDSDIVVSNSPSTSAMAGSLSSKPSTSTTSSTNSPSAPATETCASTFNENDIQNVNVLSEICPNASTIEIRRALNSSNGNIHEAAQQLLGVEPITIDDLDDPASDADLLTPALECTTSPEKALHLFQKQTVIATPKERIFLSRLDGITEMKREIMGIYKNPQTNLHRAPRVCFEEEDGVGCGPVREFFSNVIKIIEEGISSSSSKPLMFLEGETDHRLPIHDQSLRAIGAFKAVGRMISHSVLHGGPFVYGLSPVVKQYLSTEANDKQLSLTLAIEDIPDIELRQLISELDELPLDQNVSPEQRLAIQPYLFEAGLDPDELNQKRKFLLDGLMTYNVIDKRRLELDDIIKDGAKLVDLVCFWTAGGLQVSNGQLLVKFDGGANNLPLSETCFKSIILPTKHEEYSSFKKNMDIALKYGSKGFSFH</sequence>
<dbReference type="GO" id="GO:0004842">
    <property type="term" value="F:ubiquitin-protein transferase activity"/>
    <property type="evidence" value="ECO:0007669"/>
    <property type="project" value="InterPro"/>
</dbReference>
<dbReference type="SUPFAM" id="SSF56204">
    <property type="entry name" value="Hect, E3 ligase catalytic domain"/>
    <property type="match status" value="1"/>
</dbReference>
<evidence type="ECO:0000313" key="3">
    <source>
        <dbReference type="RefSeq" id="XP_031573312.1"/>
    </source>
</evidence>
<dbReference type="OrthoDB" id="5964629at2759"/>
<dbReference type="InParanoid" id="A0A6P8J198"/>
<reference evidence="3" key="1">
    <citation type="submission" date="2025-08" db="UniProtKB">
        <authorList>
            <consortium name="RefSeq"/>
        </authorList>
    </citation>
    <scope>IDENTIFICATION</scope>
    <source>
        <tissue evidence="3">Tentacle</tissue>
    </source>
</reference>
<organism evidence="2 3">
    <name type="scientific">Actinia tenebrosa</name>
    <name type="common">Australian red waratah sea anemone</name>
    <dbReference type="NCBI Taxonomy" id="6105"/>
    <lineage>
        <taxon>Eukaryota</taxon>
        <taxon>Metazoa</taxon>
        <taxon>Cnidaria</taxon>
        <taxon>Anthozoa</taxon>
        <taxon>Hexacorallia</taxon>
        <taxon>Actiniaria</taxon>
        <taxon>Actiniidae</taxon>
        <taxon>Actinia</taxon>
    </lineage>
</organism>
<protein>
    <submittedName>
        <fullName evidence="3">Uncharacterized protein LOC116307286 isoform X1</fullName>
    </submittedName>
</protein>
<evidence type="ECO:0000313" key="2">
    <source>
        <dbReference type="Proteomes" id="UP000515163"/>
    </source>
</evidence>
<dbReference type="GeneID" id="116307286"/>
<feature type="compositionally biased region" description="Low complexity" evidence="1">
    <location>
        <begin position="180"/>
        <end position="205"/>
    </location>
</feature>
<feature type="region of interest" description="Disordered" evidence="1">
    <location>
        <begin position="171"/>
        <end position="205"/>
    </location>
</feature>
<dbReference type="RefSeq" id="XP_031573312.1">
    <property type="nucleotide sequence ID" value="XM_031717452.1"/>
</dbReference>
<proteinExistence type="predicted"/>